<dbReference type="Gene3D" id="3.20.20.80">
    <property type="entry name" value="Glycosidases"/>
    <property type="match status" value="1"/>
</dbReference>
<dbReference type="Pfam" id="PF01183">
    <property type="entry name" value="Glyco_hydro_25"/>
    <property type="match status" value="1"/>
</dbReference>
<dbReference type="EMBL" id="PKJE01000004">
    <property type="protein sequence ID" value="PKZ52939.1"/>
    <property type="molecule type" value="Genomic_DNA"/>
</dbReference>
<accession>A0ABX4SG14</accession>
<dbReference type="InterPro" id="IPR017853">
    <property type="entry name" value="GH"/>
</dbReference>
<keyword evidence="3" id="KW-0378">Hydrolase</keyword>
<sequence length="821" mass="91342">MSGGILGQFIVRVIASLVSIATALVVNSAPAFKVENRLDFKNVASKVANIADSADGENSAELSDNGTNTVEEDQLNAFSNGDSRNDSKLPKKVASSFTNKDEVVSSKYAIADNGELKSLKTGQTITDSKLVGTKDKQPDPLAKSNGERFTPITVGDLRKEIKRENSSSANSDVTNSDSTNADSSTTNNTQISSKKHVENKRSLRKNKVVLISSNQKNPQETDSNEKSQESQALESRTSTYTTYGSVRKISLPTNGFGTRWGDYNGTQAFYDGNGSLFAYNASGVIDVSEHQKEINWAAAKAAGVEGAIIRISYGWENGYDKYALRNIRECKRLGIPFGIYMYSYAEKPEDGANEGADVASLLRRAGVSPSDLSYPVYYDLEKWVWAGHTAPTSPYVYQNIVSSWWNQLYSAGYTNLGIYSYANYLRGPLNSQYIHDRASWVASYGATPLFNIRTALRGWQYTSKARISGIDGNVDVSAFGNMDPNAYGEYENVGRVWKVRRVPNRDFWTDGTQNHVLQYQLRESYYMHGGFARLGAPVADEENIGGGWWRQRCQNGDVWTHGTDTKLVIQFELRGSYYKHGDVARLGAPVAEEENMGGGWWRQRCQNGDVWTHGTDKKLVIQFELRGSYYSHGGAGWLGAPVADEENIGGGWWRQRCKNGDVWTYGSGTKLAMMFNLRDAYYKNGDANGIGVPVAEEENMGGGWWRQRCKNGDVWTQGTDKKLVIQYELRSSYYNHGGAGWLGAPVASEENMGDGWWRQRCQNGDVWTQGRNTKLVVMFNLRKDYYKRGGFEKLGAPVEDEHNDGNGLWHQKCQKGVLEAH</sequence>
<organism evidence="3 4">
    <name type="scientific">Gardnerella pickettii</name>
    <dbReference type="NCBI Taxonomy" id="2914924"/>
    <lineage>
        <taxon>Bacteria</taxon>
        <taxon>Bacillati</taxon>
        <taxon>Actinomycetota</taxon>
        <taxon>Actinomycetes</taxon>
        <taxon>Bifidobacteriales</taxon>
        <taxon>Bifidobacteriaceae</taxon>
        <taxon>Gardnerella</taxon>
    </lineage>
</organism>
<evidence type="ECO:0000313" key="3">
    <source>
        <dbReference type="EMBL" id="PKZ52939.1"/>
    </source>
</evidence>
<protein>
    <submittedName>
        <fullName evidence="3">Glycosyl hydrolase</fullName>
    </submittedName>
</protein>
<feature type="compositionally biased region" description="Low complexity" evidence="2">
    <location>
        <begin position="166"/>
        <end position="189"/>
    </location>
</feature>
<feature type="compositionally biased region" description="Polar residues" evidence="2">
    <location>
        <begin position="211"/>
        <end position="221"/>
    </location>
</feature>
<feature type="compositionally biased region" description="Basic and acidic residues" evidence="2">
    <location>
        <begin position="156"/>
        <end position="165"/>
    </location>
</feature>
<feature type="compositionally biased region" description="Polar residues" evidence="2">
    <location>
        <begin position="229"/>
        <end position="238"/>
    </location>
</feature>
<dbReference type="PROSITE" id="PS51904">
    <property type="entry name" value="GLYCOSYL_HYDROL_F25_2"/>
    <property type="match status" value="1"/>
</dbReference>
<dbReference type="PANTHER" id="PTHR34135">
    <property type="entry name" value="LYSOZYME"/>
    <property type="match status" value="1"/>
</dbReference>
<dbReference type="InterPro" id="IPR002053">
    <property type="entry name" value="Glyco_hydro_25"/>
</dbReference>
<gene>
    <name evidence="3" type="ORF">CYJ70_05840</name>
</gene>
<name>A0ABX4SG14_9BIFI</name>
<dbReference type="SUPFAM" id="SSF51445">
    <property type="entry name" value="(Trans)glycosidases"/>
    <property type="match status" value="1"/>
</dbReference>
<reference evidence="3 4" key="1">
    <citation type="submission" date="2017-12" db="EMBL/GenBank/DDBJ databases">
        <title>Phylogenetic diversity of female urinary microbiome.</title>
        <authorList>
            <person name="Thomas-White K."/>
            <person name="Wolfe A.J."/>
        </authorList>
    </citation>
    <scope>NUCLEOTIDE SEQUENCE [LARGE SCALE GENOMIC DNA]</scope>
    <source>
        <strain evidence="3 4">UMB0833</strain>
    </source>
</reference>
<dbReference type="Proteomes" id="UP000234904">
    <property type="component" value="Unassembled WGS sequence"/>
</dbReference>
<comment type="caution">
    <text evidence="3">The sequence shown here is derived from an EMBL/GenBank/DDBJ whole genome shotgun (WGS) entry which is preliminary data.</text>
</comment>
<evidence type="ECO:0000313" key="4">
    <source>
        <dbReference type="Proteomes" id="UP000234904"/>
    </source>
</evidence>
<evidence type="ECO:0000256" key="2">
    <source>
        <dbReference type="SAM" id="MobiDB-lite"/>
    </source>
</evidence>
<proteinExistence type="inferred from homology"/>
<keyword evidence="4" id="KW-1185">Reference proteome</keyword>
<dbReference type="GO" id="GO:0016787">
    <property type="term" value="F:hydrolase activity"/>
    <property type="evidence" value="ECO:0007669"/>
    <property type="project" value="UniProtKB-KW"/>
</dbReference>
<comment type="similarity">
    <text evidence="1">Belongs to the glycosyl hydrolase 25 family.</text>
</comment>
<evidence type="ECO:0000256" key="1">
    <source>
        <dbReference type="ARBA" id="ARBA00010646"/>
    </source>
</evidence>
<feature type="region of interest" description="Disordered" evidence="2">
    <location>
        <begin position="129"/>
        <end position="238"/>
    </location>
</feature>
<dbReference type="PANTHER" id="PTHR34135:SF2">
    <property type="entry name" value="LYSOZYME"/>
    <property type="match status" value="1"/>
</dbReference>